<dbReference type="AlphaFoldDB" id="A0AAV9MX55"/>
<dbReference type="InterPro" id="IPR023408">
    <property type="entry name" value="MscS_beta-dom_sf"/>
</dbReference>
<organism evidence="9 10">
    <name type="scientific">Exophiala bonariae</name>
    <dbReference type="NCBI Taxonomy" id="1690606"/>
    <lineage>
        <taxon>Eukaryota</taxon>
        <taxon>Fungi</taxon>
        <taxon>Dikarya</taxon>
        <taxon>Ascomycota</taxon>
        <taxon>Pezizomycotina</taxon>
        <taxon>Eurotiomycetes</taxon>
        <taxon>Chaetothyriomycetidae</taxon>
        <taxon>Chaetothyriales</taxon>
        <taxon>Herpotrichiellaceae</taxon>
        <taxon>Exophiala</taxon>
    </lineage>
</organism>
<dbReference type="GO" id="GO:0005262">
    <property type="term" value="F:calcium channel activity"/>
    <property type="evidence" value="ECO:0007669"/>
    <property type="project" value="TreeGrafter"/>
</dbReference>
<feature type="transmembrane region" description="Helical" evidence="7">
    <location>
        <begin position="109"/>
        <end position="128"/>
    </location>
</feature>
<dbReference type="InterPro" id="IPR010920">
    <property type="entry name" value="LSM_dom_sf"/>
</dbReference>
<evidence type="ECO:0000313" key="9">
    <source>
        <dbReference type="EMBL" id="KAK5046252.1"/>
    </source>
</evidence>
<feature type="transmembrane region" description="Helical" evidence="7">
    <location>
        <begin position="167"/>
        <end position="188"/>
    </location>
</feature>
<evidence type="ECO:0000256" key="7">
    <source>
        <dbReference type="SAM" id="Phobius"/>
    </source>
</evidence>
<feature type="region of interest" description="Disordered" evidence="6">
    <location>
        <begin position="729"/>
        <end position="755"/>
    </location>
</feature>
<accession>A0AAV9MX55</accession>
<reference evidence="9 10" key="1">
    <citation type="submission" date="2023-08" db="EMBL/GenBank/DDBJ databases">
        <title>Black Yeasts Isolated from many extreme environments.</title>
        <authorList>
            <person name="Coleine C."/>
            <person name="Stajich J.E."/>
            <person name="Selbmann L."/>
        </authorList>
    </citation>
    <scope>NUCLEOTIDE SEQUENCE [LARGE SCALE GENOMIC DNA]</scope>
    <source>
        <strain evidence="9 10">CCFEE 5792</strain>
    </source>
</reference>
<dbReference type="InterPro" id="IPR018247">
    <property type="entry name" value="EF_Hand_1_Ca_BS"/>
</dbReference>
<evidence type="ECO:0000256" key="1">
    <source>
        <dbReference type="ARBA" id="ARBA00004370"/>
    </source>
</evidence>
<dbReference type="InterPro" id="IPR058650">
    <property type="entry name" value="Msy1/2-like"/>
</dbReference>
<evidence type="ECO:0000256" key="6">
    <source>
        <dbReference type="SAM" id="MobiDB-lite"/>
    </source>
</evidence>
<feature type="domain" description="EF-hand" evidence="8">
    <location>
        <begin position="378"/>
        <end position="413"/>
    </location>
</feature>
<dbReference type="PROSITE" id="PS50222">
    <property type="entry name" value="EF_HAND_2"/>
    <property type="match status" value="1"/>
</dbReference>
<feature type="compositionally biased region" description="Polar residues" evidence="6">
    <location>
        <begin position="13"/>
        <end position="39"/>
    </location>
</feature>
<dbReference type="PANTHER" id="PTHR31323:SF14">
    <property type="entry name" value="MECHANOSENSITIVE ION CHANNEL PROTEIN MSY2"/>
    <property type="match status" value="1"/>
</dbReference>
<dbReference type="PANTHER" id="PTHR31323">
    <property type="entry name" value="MECHANOSENSITIVE ION CHANNEL PROTEIN MSY2"/>
    <property type="match status" value="1"/>
</dbReference>
<evidence type="ECO:0000313" key="10">
    <source>
        <dbReference type="Proteomes" id="UP001358417"/>
    </source>
</evidence>
<feature type="transmembrane region" description="Helical" evidence="7">
    <location>
        <begin position="81"/>
        <end position="103"/>
    </location>
</feature>
<comment type="caution">
    <text evidence="9">The sequence shown here is derived from an EMBL/GenBank/DDBJ whole genome shotgun (WGS) entry which is preliminary data.</text>
</comment>
<dbReference type="PROSITE" id="PS00018">
    <property type="entry name" value="EF_HAND_1"/>
    <property type="match status" value="1"/>
</dbReference>
<dbReference type="InterPro" id="IPR002048">
    <property type="entry name" value="EF_hand_dom"/>
</dbReference>
<evidence type="ECO:0000256" key="5">
    <source>
        <dbReference type="ARBA" id="ARBA00023136"/>
    </source>
</evidence>
<dbReference type="SUPFAM" id="SSF50182">
    <property type="entry name" value="Sm-like ribonucleoproteins"/>
    <property type="match status" value="1"/>
</dbReference>
<dbReference type="Pfam" id="PF25886">
    <property type="entry name" value="Msy1"/>
    <property type="match status" value="1"/>
</dbReference>
<evidence type="ECO:0000256" key="4">
    <source>
        <dbReference type="ARBA" id="ARBA00022989"/>
    </source>
</evidence>
<dbReference type="RefSeq" id="XP_064701846.1">
    <property type="nucleotide sequence ID" value="XM_064851941.1"/>
</dbReference>
<dbReference type="Proteomes" id="UP001358417">
    <property type="component" value="Unassembled WGS sequence"/>
</dbReference>
<dbReference type="InterPro" id="IPR011992">
    <property type="entry name" value="EF-hand-dom_pair"/>
</dbReference>
<evidence type="ECO:0000259" key="8">
    <source>
        <dbReference type="PROSITE" id="PS50222"/>
    </source>
</evidence>
<protein>
    <recommendedName>
        <fullName evidence="8">EF-hand domain-containing protein</fullName>
    </recommendedName>
</protein>
<feature type="transmembrane region" description="Helical" evidence="7">
    <location>
        <begin position="434"/>
        <end position="456"/>
    </location>
</feature>
<dbReference type="GO" id="GO:0006874">
    <property type="term" value="P:intracellular calcium ion homeostasis"/>
    <property type="evidence" value="ECO:0007669"/>
    <property type="project" value="TreeGrafter"/>
</dbReference>
<keyword evidence="10" id="KW-1185">Reference proteome</keyword>
<dbReference type="GO" id="GO:0005509">
    <property type="term" value="F:calcium ion binding"/>
    <property type="evidence" value="ECO:0007669"/>
    <property type="project" value="InterPro"/>
</dbReference>
<name>A0AAV9MX55_9EURO</name>
<evidence type="ECO:0000256" key="2">
    <source>
        <dbReference type="ARBA" id="ARBA00022692"/>
    </source>
</evidence>
<feature type="compositionally biased region" description="Low complexity" evidence="6">
    <location>
        <begin position="738"/>
        <end position="748"/>
    </location>
</feature>
<dbReference type="GO" id="GO:0016020">
    <property type="term" value="C:membrane"/>
    <property type="evidence" value="ECO:0007669"/>
    <property type="project" value="UniProtKB-SubCell"/>
</dbReference>
<dbReference type="SUPFAM" id="SSF47473">
    <property type="entry name" value="EF-hand"/>
    <property type="match status" value="1"/>
</dbReference>
<keyword evidence="3" id="KW-0106">Calcium</keyword>
<feature type="transmembrane region" description="Helical" evidence="7">
    <location>
        <begin position="135"/>
        <end position="155"/>
    </location>
</feature>
<feature type="region of interest" description="Disordered" evidence="6">
    <location>
        <begin position="13"/>
        <end position="44"/>
    </location>
</feature>
<dbReference type="SMART" id="SM00054">
    <property type="entry name" value="EFh"/>
    <property type="match status" value="1"/>
</dbReference>
<dbReference type="Gene3D" id="2.30.30.60">
    <property type="match status" value="1"/>
</dbReference>
<proteinExistence type="predicted"/>
<keyword evidence="5 7" id="KW-0472">Membrane</keyword>
<dbReference type="EMBL" id="JAVRRD010000031">
    <property type="protein sequence ID" value="KAK5046252.1"/>
    <property type="molecule type" value="Genomic_DNA"/>
</dbReference>
<gene>
    <name evidence="9" type="ORF">LTR84_008395</name>
</gene>
<dbReference type="Gene3D" id="1.10.238.10">
    <property type="entry name" value="EF-hand"/>
    <property type="match status" value="1"/>
</dbReference>
<dbReference type="InterPro" id="IPR006685">
    <property type="entry name" value="MscS_channel_2nd"/>
</dbReference>
<comment type="subcellular location">
    <subcellularLocation>
        <location evidence="1">Membrane</location>
    </subcellularLocation>
</comment>
<dbReference type="Pfam" id="PF00924">
    <property type="entry name" value="MS_channel_2nd"/>
    <property type="match status" value="1"/>
</dbReference>
<keyword evidence="4 7" id="KW-1133">Transmembrane helix</keyword>
<keyword evidence="2 7" id="KW-0812">Transmembrane</keyword>
<sequence length="755" mass="85035">MAGRDAIIYINTTDIDPPSSNNEKYATSATRSSRQSPGSPDTVCSPLIHPSQRRPLSISEDYEDRLTPTGKALYKVLENPVLRYCIYILPVGAILAIPLILFATKYSDVTAEGMSLAGLFAYIEIMWVSLWMAKLVAAAVPALFQAFCGIISTGIRKYAKVLRAVEIPMSIFIWTLMALCWFPIVHHFDDVFYHRERQSIQWIINLNKVIRASIGSSAIVLGEKILMQLISANYHSQQFRDKIKDIKATVRAIDLLYESSLRQIPDRSEETLDEDYDIHDTTNVQHLLKENAADRSTRRIFMNLHYFGQKLVSALGYMASDLTGSQILRPTATHAIVDAALERKAGAEALARRIFICLTAEGRKAICPNVLAEVFGFGSEKEAAWIFAQLDRDGNGSVSMDEMVMLVTSISRQRKDIWKSASNIRDAIRTLDRVLSVIVLAVVIMVYTSFFSSFVVENLKTIITLASASAFSFGQTVGEFNASCIQVFVKHPFDVGDRINMKDQEFEVVRISLLYTVFRRIDTDGVVQVSNSVLSTLFIDNISRSKAMKERYQFSVDPGTEFKALELLRIELEEFVRAPENSRDYQSDIDIQLLSLGDMKQLDLRIEIRHKSNWADDRLKIYRRSKFMCALLSAMRKVPIHGPDGGGPEQGTIDAPNYTVPLDRDTAAAIRAEWDLKKESKKSQREVPIPDRGDTVSSGLEILPSLMRGFQYEQEGAISGTAAYLRHGRRQFDDRSSSRLSLRPGQQRPMSWLSQ</sequence>
<dbReference type="GeneID" id="89976558"/>
<evidence type="ECO:0000256" key="3">
    <source>
        <dbReference type="ARBA" id="ARBA00022837"/>
    </source>
</evidence>